<keyword evidence="8" id="KW-1185">Reference proteome</keyword>
<dbReference type="InterPro" id="IPR016215">
    <property type="entry name" value="NTA_MOA"/>
</dbReference>
<comment type="similarity">
    <text evidence="5">Belongs to the NtaA/SnaA/DszA monooxygenase family.</text>
</comment>
<evidence type="ECO:0000313" key="7">
    <source>
        <dbReference type="EMBL" id="ODQ58024.1"/>
    </source>
</evidence>
<keyword evidence="3" id="KW-0560">Oxidoreductase</keyword>
<reference evidence="7 8" key="1">
    <citation type="journal article" date="2016" name="Proc. Natl. Acad. Sci. U.S.A.">
        <title>Comparative genomics of biotechnologically important yeasts.</title>
        <authorList>
            <person name="Riley R."/>
            <person name="Haridas S."/>
            <person name="Wolfe K.H."/>
            <person name="Lopes M.R."/>
            <person name="Hittinger C.T."/>
            <person name="Goeker M."/>
            <person name="Salamov A.A."/>
            <person name="Wisecaver J.H."/>
            <person name="Long T.M."/>
            <person name="Calvey C.H."/>
            <person name="Aerts A.L."/>
            <person name="Barry K.W."/>
            <person name="Choi C."/>
            <person name="Clum A."/>
            <person name="Coughlan A.Y."/>
            <person name="Deshpande S."/>
            <person name="Douglass A.P."/>
            <person name="Hanson S.J."/>
            <person name="Klenk H.-P."/>
            <person name="LaButti K.M."/>
            <person name="Lapidus A."/>
            <person name="Lindquist E.A."/>
            <person name="Lipzen A.M."/>
            <person name="Meier-Kolthoff J.P."/>
            <person name="Ohm R.A."/>
            <person name="Otillar R.P."/>
            <person name="Pangilinan J.L."/>
            <person name="Peng Y."/>
            <person name="Rokas A."/>
            <person name="Rosa C.A."/>
            <person name="Scheuner C."/>
            <person name="Sibirny A.A."/>
            <person name="Slot J.C."/>
            <person name="Stielow J.B."/>
            <person name="Sun H."/>
            <person name="Kurtzman C.P."/>
            <person name="Blackwell M."/>
            <person name="Grigoriev I.V."/>
            <person name="Jeffries T.W."/>
        </authorList>
    </citation>
    <scope>NUCLEOTIDE SEQUENCE [LARGE SCALE GENOMIC DNA]</scope>
    <source>
        <strain evidence="8">ATCC 58044 / CBS 1984 / NCYC 433 / NRRL Y-366-8</strain>
    </source>
</reference>
<dbReference type="STRING" id="683960.A0A1E3NY89"/>
<organism evidence="7 8">
    <name type="scientific">Wickerhamomyces anomalus (strain ATCC 58044 / CBS 1984 / NCYC 433 / NRRL Y-366-8)</name>
    <name type="common">Yeast</name>
    <name type="synonym">Hansenula anomala</name>
    <dbReference type="NCBI Taxonomy" id="683960"/>
    <lineage>
        <taxon>Eukaryota</taxon>
        <taxon>Fungi</taxon>
        <taxon>Dikarya</taxon>
        <taxon>Ascomycota</taxon>
        <taxon>Saccharomycotina</taxon>
        <taxon>Saccharomycetes</taxon>
        <taxon>Phaffomycetales</taxon>
        <taxon>Wickerhamomycetaceae</taxon>
        <taxon>Wickerhamomyces</taxon>
    </lineage>
</organism>
<accession>A0A1E3NY89</accession>
<proteinExistence type="inferred from homology"/>
<dbReference type="PANTHER" id="PTHR30011">
    <property type="entry name" value="ALKANESULFONATE MONOOXYGENASE-RELATED"/>
    <property type="match status" value="1"/>
</dbReference>
<evidence type="ECO:0000313" key="8">
    <source>
        <dbReference type="Proteomes" id="UP000094112"/>
    </source>
</evidence>
<dbReference type="InterPro" id="IPR011251">
    <property type="entry name" value="Luciferase-like_dom"/>
</dbReference>
<dbReference type="Pfam" id="PF00296">
    <property type="entry name" value="Bac_luciferase"/>
    <property type="match status" value="1"/>
</dbReference>
<dbReference type="InterPro" id="IPR051260">
    <property type="entry name" value="Diverse_substr_monoxygenases"/>
</dbReference>
<gene>
    <name evidence="7" type="ORF">WICANDRAFT_34004</name>
</gene>
<dbReference type="PANTHER" id="PTHR30011:SF16">
    <property type="entry name" value="C2H2 FINGER DOMAIN TRANSCRIPTION FACTOR (EUROFUNG)-RELATED"/>
    <property type="match status" value="1"/>
</dbReference>
<dbReference type="AlphaFoldDB" id="A0A1E3NY89"/>
<dbReference type="NCBIfam" id="TIGR03860">
    <property type="entry name" value="FMN_nitrolo"/>
    <property type="match status" value="1"/>
</dbReference>
<dbReference type="InterPro" id="IPR036661">
    <property type="entry name" value="Luciferase-like_sf"/>
</dbReference>
<dbReference type="SUPFAM" id="SSF51679">
    <property type="entry name" value="Bacterial luciferase-like"/>
    <property type="match status" value="1"/>
</dbReference>
<dbReference type="GeneID" id="30199386"/>
<evidence type="ECO:0000256" key="4">
    <source>
        <dbReference type="ARBA" id="ARBA00023033"/>
    </source>
</evidence>
<dbReference type="GO" id="GO:0016705">
    <property type="term" value="F:oxidoreductase activity, acting on paired donors, with incorporation or reduction of molecular oxygen"/>
    <property type="evidence" value="ECO:0007669"/>
    <property type="project" value="InterPro"/>
</dbReference>
<dbReference type="GO" id="GO:0004497">
    <property type="term" value="F:monooxygenase activity"/>
    <property type="evidence" value="ECO:0007669"/>
    <property type="project" value="UniProtKB-KW"/>
</dbReference>
<keyword evidence="2" id="KW-0288">FMN</keyword>
<dbReference type="PIRSF" id="PIRSF000337">
    <property type="entry name" value="NTA_MOA"/>
    <property type="match status" value="1"/>
</dbReference>
<evidence type="ECO:0000259" key="6">
    <source>
        <dbReference type="Pfam" id="PF00296"/>
    </source>
</evidence>
<evidence type="ECO:0000256" key="5">
    <source>
        <dbReference type="ARBA" id="ARBA00033748"/>
    </source>
</evidence>
<dbReference type="RefSeq" id="XP_019037231.1">
    <property type="nucleotide sequence ID" value="XM_019182140.1"/>
</dbReference>
<keyword evidence="4" id="KW-0503">Monooxygenase</keyword>
<keyword evidence="1" id="KW-0285">Flavoprotein</keyword>
<evidence type="ECO:0000256" key="2">
    <source>
        <dbReference type="ARBA" id="ARBA00022643"/>
    </source>
</evidence>
<name>A0A1E3NY89_WICAA</name>
<dbReference type="OrthoDB" id="5561043at2759"/>
<dbReference type="EMBL" id="KV454212">
    <property type="protein sequence ID" value="ODQ58024.1"/>
    <property type="molecule type" value="Genomic_DNA"/>
</dbReference>
<protein>
    <recommendedName>
        <fullName evidence="6">Luciferase-like domain-containing protein</fullName>
    </recommendedName>
</protein>
<feature type="domain" description="Luciferase-like" evidence="6">
    <location>
        <begin position="39"/>
        <end position="396"/>
    </location>
</feature>
<dbReference type="Gene3D" id="3.20.20.30">
    <property type="entry name" value="Luciferase-like domain"/>
    <property type="match status" value="1"/>
</dbReference>
<evidence type="ECO:0000256" key="1">
    <source>
        <dbReference type="ARBA" id="ARBA00022630"/>
    </source>
</evidence>
<evidence type="ECO:0000256" key="3">
    <source>
        <dbReference type="ARBA" id="ARBA00023002"/>
    </source>
</evidence>
<dbReference type="Proteomes" id="UP000094112">
    <property type="component" value="Unassembled WGS sequence"/>
</dbReference>
<sequence>MTKSPQLKKQKVKKQLILSAATVGTSSNNWRNPTDQSREFSHSLEPWIEFAKLAEKAKFHNIFFVDHLSWYDVYGGEYKTAAKHGVNATRIDPAAPVLAIASHTKNVGIAVTFSTVSEHPYHFARRLASLDLLSGGRIAWNIVSSYLPSLGKNLLNGGPLPEHDERYVKTTEYLDTVYELLLSSWRDDAVVYDKERGVFAEPEAIREINHVGKYFNVKGPAITEPSPQRFPLIAQAGTSSKGIDFAAENAELVFVNLHKAEHTTKSIAKIRKVAHEKYGRDPYSIKFIAPLTPITGKTHEEAQAKFDEYNKYEDPIDSLVYFGGVSGIDVSGFGFDEPVVFEGKSNGITSATDNTLYKPDGSRRTPREISEMWRGGTTVFGTGKEIAEYIQNLVEATDIDGINFGFRDFPGGFKDAVDYLVPELQKLGLAQTEYAVPGGTLRENFYGEKGHTYFPESHPAYNLRWEKGVSKEQFEKNLKDYVVKRNQKREAEI</sequence>